<dbReference type="EMBL" id="JBHFFA010000003">
    <property type="protein sequence ID" value="KAL2635452.1"/>
    <property type="molecule type" value="Genomic_DNA"/>
</dbReference>
<dbReference type="AlphaFoldDB" id="A0ABD1Z1I3"/>
<keyword evidence="2" id="KW-1185">Reference proteome</keyword>
<accession>A0ABD1Z1I3</accession>
<comment type="caution">
    <text evidence="1">The sequence shown here is derived from an EMBL/GenBank/DDBJ whole genome shotgun (WGS) entry which is preliminary data.</text>
</comment>
<name>A0ABD1Z1I3_9MARC</name>
<protein>
    <submittedName>
        <fullName evidence="1">Uncharacterized protein</fullName>
    </submittedName>
</protein>
<evidence type="ECO:0000313" key="2">
    <source>
        <dbReference type="Proteomes" id="UP001605036"/>
    </source>
</evidence>
<proteinExistence type="predicted"/>
<sequence>MIRTSIEGGRTNSPNNERAIVEFLVDSASVFYVDGFDALWVSRLFWSVTLAGGDQGKSGMQMTVSSVGGAMEWQQRHSTRGIVEREENSTLVAAAFGDGFKDIVV</sequence>
<reference evidence="1 2" key="1">
    <citation type="submission" date="2024-09" db="EMBL/GenBank/DDBJ databases">
        <title>Chromosome-scale assembly of Riccia fluitans.</title>
        <authorList>
            <person name="Paukszto L."/>
            <person name="Sawicki J."/>
            <person name="Karawczyk K."/>
            <person name="Piernik-Szablinska J."/>
            <person name="Szczecinska M."/>
            <person name="Mazdziarz M."/>
        </authorList>
    </citation>
    <scope>NUCLEOTIDE SEQUENCE [LARGE SCALE GENOMIC DNA]</scope>
    <source>
        <strain evidence="1">Rf_01</strain>
        <tissue evidence="1">Aerial parts of the thallus</tissue>
    </source>
</reference>
<organism evidence="1 2">
    <name type="scientific">Riccia fluitans</name>
    <dbReference type="NCBI Taxonomy" id="41844"/>
    <lineage>
        <taxon>Eukaryota</taxon>
        <taxon>Viridiplantae</taxon>
        <taxon>Streptophyta</taxon>
        <taxon>Embryophyta</taxon>
        <taxon>Marchantiophyta</taxon>
        <taxon>Marchantiopsida</taxon>
        <taxon>Marchantiidae</taxon>
        <taxon>Marchantiales</taxon>
        <taxon>Ricciaceae</taxon>
        <taxon>Riccia</taxon>
    </lineage>
</organism>
<gene>
    <name evidence="1" type="ORF">R1flu_006931</name>
</gene>
<dbReference type="Proteomes" id="UP001605036">
    <property type="component" value="Unassembled WGS sequence"/>
</dbReference>
<evidence type="ECO:0000313" key="1">
    <source>
        <dbReference type="EMBL" id="KAL2635452.1"/>
    </source>
</evidence>